<dbReference type="KEGG" id="hla:Hlac_2677"/>
<feature type="transmembrane region" description="Helical" evidence="1">
    <location>
        <begin position="17"/>
        <end position="36"/>
    </location>
</feature>
<feature type="transmembrane region" description="Helical" evidence="1">
    <location>
        <begin position="169"/>
        <end position="193"/>
    </location>
</feature>
<keyword evidence="1" id="KW-0812">Transmembrane</keyword>
<feature type="transmembrane region" description="Helical" evidence="1">
    <location>
        <begin position="223"/>
        <end position="241"/>
    </location>
</feature>
<feature type="transmembrane region" description="Helical" evidence="1">
    <location>
        <begin position="253"/>
        <end position="274"/>
    </location>
</feature>
<keyword evidence="3" id="KW-1185">Reference proteome</keyword>
<evidence type="ECO:0000313" key="3">
    <source>
        <dbReference type="Proteomes" id="UP000000740"/>
    </source>
</evidence>
<feature type="transmembrane region" description="Helical" evidence="1">
    <location>
        <begin position="129"/>
        <end position="149"/>
    </location>
</feature>
<dbReference type="AlphaFoldDB" id="B9LU54"/>
<dbReference type="eggNOG" id="ENOG502N5S1">
    <property type="taxonomic scope" value="Archaea"/>
</dbReference>
<feature type="transmembrane region" description="Helical" evidence="1">
    <location>
        <begin position="199"/>
        <end position="216"/>
    </location>
</feature>
<keyword evidence="1" id="KW-1133">Transmembrane helix</keyword>
<dbReference type="EMBL" id="CP001365">
    <property type="protein sequence ID" value="ACM58248.1"/>
    <property type="molecule type" value="Genomic_DNA"/>
</dbReference>
<gene>
    <name evidence="2" type="ordered locus">Hlac_2677</name>
</gene>
<feature type="transmembrane region" description="Helical" evidence="1">
    <location>
        <begin position="62"/>
        <end position="81"/>
    </location>
</feature>
<reference evidence="2 3" key="1">
    <citation type="journal article" date="2016" name="Stand. Genomic Sci.">
        <title>Complete genome sequence of the Antarctic Halorubrum lacusprofundi type strain ACAM 34.</title>
        <authorList>
            <person name="Anderson I.J."/>
            <person name="DasSarma P."/>
            <person name="Lucas S."/>
            <person name="Copeland A."/>
            <person name="Lapidus A."/>
            <person name="Del Rio T.G."/>
            <person name="Tice H."/>
            <person name="Dalin E."/>
            <person name="Bruce D.C."/>
            <person name="Goodwin L."/>
            <person name="Pitluck S."/>
            <person name="Sims D."/>
            <person name="Brettin T.S."/>
            <person name="Detter J.C."/>
            <person name="Han C.S."/>
            <person name="Larimer F."/>
            <person name="Hauser L."/>
            <person name="Land M."/>
            <person name="Ivanova N."/>
            <person name="Richardson P."/>
            <person name="Cavicchioli R."/>
            <person name="DasSarma S."/>
            <person name="Woese C.R."/>
            <person name="Kyrpides N.C."/>
        </authorList>
    </citation>
    <scope>NUCLEOTIDE SEQUENCE [LARGE SCALE GENOMIC DNA]</scope>
    <source>
        <strain evidence="3">ATCC 49239 / DSM 5036 / JCM 8891 / ACAM 34</strain>
    </source>
</reference>
<dbReference type="RefSeq" id="WP_015911358.1">
    <property type="nucleotide sequence ID" value="NC_012029.1"/>
</dbReference>
<accession>B9LU54</accession>
<keyword evidence="1" id="KW-0472">Membrane</keyword>
<evidence type="ECO:0000313" key="2">
    <source>
        <dbReference type="EMBL" id="ACM58248.1"/>
    </source>
</evidence>
<evidence type="ECO:0000256" key="1">
    <source>
        <dbReference type="SAM" id="Phobius"/>
    </source>
</evidence>
<dbReference type="GeneID" id="7400883"/>
<name>B9LU54_HALLT</name>
<feature type="transmembrane region" description="Helical" evidence="1">
    <location>
        <begin position="88"/>
        <end position="109"/>
    </location>
</feature>
<dbReference type="HOGENOM" id="CLU_961749_0_0_2"/>
<proteinExistence type="predicted"/>
<organism evidence="2 3">
    <name type="scientific">Halorubrum lacusprofundi (strain ATCC 49239 / DSM 5036 / JCM 8891 / ACAM 34)</name>
    <dbReference type="NCBI Taxonomy" id="416348"/>
    <lineage>
        <taxon>Archaea</taxon>
        <taxon>Methanobacteriati</taxon>
        <taxon>Methanobacteriota</taxon>
        <taxon>Stenosarchaea group</taxon>
        <taxon>Halobacteria</taxon>
        <taxon>Halobacteriales</taxon>
        <taxon>Haloferacaceae</taxon>
        <taxon>Halorubrum</taxon>
    </lineage>
</organism>
<dbReference type="Proteomes" id="UP000000740">
    <property type="component" value="Chromosome 1"/>
</dbReference>
<protein>
    <submittedName>
        <fullName evidence="2">Uncharacterized protein</fullName>
    </submittedName>
</protein>
<sequence length="289" mass="30733">MDILRALLGNPDARRRLAGTIAVVFVLLFLVYAAYWRSNAAYGVDYRVGAVGVVSPQLSDIGHAYAGPILYMPAAALAAVVHYHGGAVLYTLAMAPVPPVASALARATFGPWSDIKEATFLGDALPTLVGLGLAVGAVVVVVGSVFRRWRPPGERSLLERFFGSSEDRYRALAVIVIVAVLSVPFTFWLYAAYPTYQPFSYSVFGAPIAALVYLYWRGIVLAWLSNAVVFLGHTTAIAFIAASPDYVADPGFLVPGVMTATALGSLGACAAVVFRELYAVASHCIKKAL</sequence>